<name>C8ZFM7_YEAS8</name>
<organism evidence="1">
    <name type="scientific">Saccharomyces cerevisiae (strain Lalvin EC1118 / Prise de mousse)</name>
    <name type="common">Baker's yeast</name>
    <dbReference type="NCBI Taxonomy" id="643680"/>
    <lineage>
        <taxon>Eukaryota</taxon>
        <taxon>Fungi</taxon>
        <taxon>Dikarya</taxon>
        <taxon>Ascomycota</taxon>
        <taxon>Saccharomycotina</taxon>
        <taxon>Saccharomycetes</taxon>
        <taxon>Saccharomycetales</taxon>
        <taxon>Saccharomycetaceae</taxon>
        <taxon>Saccharomyces</taxon>
    </lineage>
</organism>
<dbReference type="AlphaFoldDB" id="C8ZFM7"/>
<dbReference type="HOGENOM" id="CLU_2724148_0_0_1"/>
<evidence type="ECO:0000313" key="1">
    <source>
        <dbReference type="EMBL" id="CAY82193.1"/>
    </source>
</evidence>
<dbReference type="SMR" id="C8ZFM7"/>
<protein>
    <submittedName>
        <fullName evidence="1">EC1118_1N18_0397p</fullName>
    </submittedName>
</protein>
<sequence>MDGYQLTFSNNKRSDKSIVSEKLQRDCDPPITQKYFWSSGGHTFHFRAAAAEKNVTPFSTKMQGKYIKKKAM</sequence>
<gene>
    <name evidence="1" type="ORF">EC1118_1N18_0397g</name>
</gene>
<reference evidence="1" key="1">
    <citation type="journal article" date="2009" name="Proc. Natl. Acad. Sci. U.S.A.">
        <title>Eukaryote-to-eukaryote gene transfer events revealed by the genome sequence of the wine yeast Saccharomyces cerevisiae EC1118.</title>
        <authorList>
            <person name="Novo M."/>
            <person name="Bigey F."/>
            <person name="Beyne E."/>
            <person name="Galeote V."/>
            <person name="Gavory F."/>
            <person name="Mallet S."/>
            <person name="Cambot B."/>
            <person name="Legras J.L."/>
            <person name="Wincker P."/>
            <person name="Casaregola S."/>
            <person name="Dequin S."/>
        </authorList>
    </citation>
    <scope>NUCLEOTIDE SEQUENCE [LARGE SCALE GENOMIC DNA]</scope>
    <source>
        <strain evidence="1">Lalvin EC1118</strain>
        <strain>Lalvin EC1118 / Prise de mousse</strain>
    </source>
</reference>
<dbReference type="EMBL" id="FN393083">
    <property type="protein sequence ID" value="CAY82193.1"/>
    <property type="molecule type" value="Genomic_DNA"/>
</dbReference>
<accession>C8ZFM7</accession>
<proteinExistence type="predicted"/>